<accession>A0A0B7A949</accession>
<sequence length="68" mass="7542">MRKGHGNIISRCGNISNICHYTKLNDIGEAATISSALSYVNLQIIVPMAAMNGMIHFRQSIKLLQVRK</sequence>
<evidence type="ECO:0000313" key="1">
    <source>
        <dbReference type="EMBL" id="CEK77207.1"/>
    </source>
</evidence>
<proteinExistence type="predicted"/>
<organism evidence="1">
    <name type="scientific">Arion vulgaris</name>
    <dbReference type="NCBI Taxonomy" id="1028688"/>
    <lineage>
        <taxon>Eukaryota</taxon>
        <taxon>Metazoa</taxon>
        <taxon>Spiralia</taxon>
        <taxon>Lophotrochozoa</taxon>
        <taxon>Mollusca</taxon>
        <taxon>Gastropoda</taxon>
        <taxon>Heterobranchia</taxon>
        <taxon>Euthyneura</taxon>
        <taxon>Panpulmonata</taxon>
        <taxon>Eupulmonata</taxon>
        <taxon>Stylommatophora</taxon>
        <taxon>Helicina</taxon>
        <taxon>Arionoidea</taxon>
        <taxon>Arionidae</taxon>
        <taxon>Arion</taxon>
    </lineage>
</organism>
<reference evidence="1" key="1">
    <citation type="submission" date="2014-12" db="EMBL/GenBank/DDBJ databases">
        <title>Insight into the proteome of Arion vulgaris.</title>
        <authorList>
            <person name="Aradska J."/>
            <person name="Bulat T."/>
            <person name="Smidak R."/>
            <person name="Sarate P."/>
            <person name="Gangsoo J."/>
            <person name="Sialana F."/>
            <person name="Bilban M."/>
            <person name="Lubec G."/>
        </authorList>
    </citation>
    <scope>NUCLEOTIDE SEQUENCE</scope>
    <source>
        <tissue evidence="1">Skin</tissue>
    </source>
</reference>
<gene>
    <name evidence="1" type="primary">ORF103452</name>
</gene>
<dbReference type="AlphaFoldDB" id="A0A0B7A949"/>
<dbReference type="EMBL" id="HACG01030342">
    <property type="protein sequence ID" value="CEK77207.1"/>
    <property type="molecule type" value="Transcribed_RNA"/>
</dbReference>
<name>A0A0B7A949_9EUPU</name>
<protein>
    <submittedName>
        <fullName evidence="1">Uncharacterized protein</fullName>
    </submittedName>
</protein>